<dbReference type="Proteomes" id="UP000617531">
    <property type="component" value="Unassembled WGS sequence"/>
</dbReference>
<dbReference type="NCBIfam" id="NF008453">
    <property type="entry name" value="PRK11308.1"/>
    <property type="match status" value="2"/>
</dbReference>
<evidence type="ECO:0000256" key="7">
    <source>
        <dbReference type="ARBA" id="ARBA00023136"/>
    </source>
</evidence>
<reference evidence="10" key="2">
    <citation type="submission" date="2020-09" db="EMBL/GenBank/DDBJ databases">
        <authorList>
            <person name="Sun Q."/>
            <person name="Zhou Y."/>
        </authorList>
    </citation>
    <scope>NUCLEOTIDE SEQUENCE</scope>
    <source>
        <strain evidence="10">CGMCC 1.16548</strain>
    </source>
</reference>
<feature type="domain" description="ABC transporter" evidence="9">
    <location>
        <begin position="310"/>
        <end position="554"/>
    </location>
</feature>
<keyword evidence="4" id="KW-1003">Cell membrane</keyword>
<dbReference type="CDD" id="cd03257">
    <property type="entry name" value="ABC_NikE_OppD_transporters"/>
    <property type="match status" value="2"/>
</dbReference>
<comment type="caution">
    <text evidence="10">The sequence shown here is derived from an EMBL/GenBank/DDBJ whole genome shotgun (WGS) entry which is preliminary data.</text>
</comment>
<feature type="domain" description="ABC transporter" evidence="9">
    <location>
        <begin position="24"/>
        <end position="273"/>
    </location>
</feature>
<dbReference type="SUPFAM" id="SSF52540">
    <property type="entry name" value="P-loop containing nucleoside triphosphate hydrolases"/>
    <property type="match status" value="2"/>
</dbReference>
<keyword evidence="6 10" id="KW-0067">ATP-binding</keyword>
<organism evidence="10 11">
    <name type="scientific">Pseudolysinimonas yzui</name>
    <dbReference type="NCBI Taxonomy" id="2708254"/>
    <lineage>
        <taxon>Bacteria</taxon>
        <taxon>Bacillati</taxon>
        <taxon>Actinomycetota</taxon>
        <taxon>Actinomycetes</taxon>
        <taxon>Micrococcales</taxon>
        <taxon>Microbacteriaceae</taxon>
        <taxon>Pseudolysinimonas</taxon>
    </lineage>
</organism>
<dbReference type="RefSeq" id="WP_191284149.1">
    <property type="nucleotide sequence ID" value="NZ_BNAI01000009.1"/>
</dbReference>
<dbReference type="Gene3D" id="3.40.50.300">
    <property type="entry name" value="P-loop containing nucleotide triphosphate hydrolases"/>
    <property type="match status" value="2"/>
</dbReference>
<dbReference type="PROSITE" id="PS50893">
    <property type="entry name" value="ABC_TRANSPORTER_2"/>
    <property type="match status" value="2"/>
</dbReference>
<dbReference type="SMART" id="SM00382">
    <property type="entry name" value="AAA"/>
    <property type="match status" value="2"/>
</dbReference>
<keyword evidence="7" id="KW-0472">Membrane</keyword>
<dbReference type="InterPro" id="IPR027417">
    <property type="entry name" value="P-loop_NTPase"/>
</dbReference>
<evidence type="ECO:0000259" key="9">
    <source>
        <dbReference type="PROSITE" id="PS50893"/>
    </source>
</evidence>
<dbReference type="Pfam" id="PF08352">
    <property type="entry name" value="oligo_HPY"/>
    <property type="match status" value="2"/>
</dbReference>
<dbReference type="AlphaFoldDB" id="A0A8J3M3E6"/>
<evidence type="ECO:0000313" key="10">
    <source>
        <dbReference type="EMBL" id="GHF25231.1"/>
    </source>
</evidence>
<dbReference type="InterPro" id="IPR050388">
    <property type="entry name" value="ABC_Ni/Peptide_Import"/>
</dbReference>
<feature type="region of interest" description="Disordered" evidence="8">
    <location>
        <begin position="283"/>
        <end position="306"/>
    </location>
</feature>
<evidence type="ECO:0000256" key="2">
    <source>
        <dbReference type="ARBA" id="ARBA00005417"/>
    </source>
</evidence>
<evidence type="ECO:0000256" key="3">
    <source>
        <dbReference type="ARBA" id="ARBA00022448"/>
    </source>
</evidence>
<dbReference type="InterPro" id="IPR013563">
    <property type="entry name" value="Oligopep_ABC_C"/>
</dbReference>
<dbReference type="EMBL" id="BNAI01000009">
    <property type="protein sequence ID" value="GHF25231.1"/>
    <property type="molecule type" value="Genomic_DNA"/>
</dbReference>
<evidence type="ECO:0000256" key="8">
    <source>
        <dbReference type="SAM" id="MobiDB-lite"/>
    </source>
</evidence>
<keyword evidence="11" id="KW-1185">Reference proteome</keyword>
<proteinExistence type="inferred from homology"/>
<dbReference type="Pfam" id="PF00005">
    <property type="entry name" value="ABC_tran"/>
    <property type="match status" value="2"/>
</dbReference>
<dbReference type="InterPro" id="IPR003593">
    <property type="entry name" value="AAA+_ATPase"/>
</dbReference>
<name>A0A8J3M3E6_9MICO</name>
<sequence>MSILDVVELDHLERELAGDAGPRVRVRNLRVAFQPDGVRRDVVAGVGFDLEPGQCVAIVGESGSGKSVTARALVGLAGRGSIVEADELQLHGADVQAFTARDWRRVRGREVGFILQDALVSLDPLRPVGREIAESLRVHGWGDRATRRARVLDLLTRVGVPNAALRARQRPHELSGGLRQRALIASAIALEPDIVIADEPTTALDVTVQAQVLDQLAGMKARGASILLISHDLSVVAQLADHILVMRAGEVVEQGPASEVLGAPQHPYTSALIAAVPGADTRGTTLSNAPVPHVGSTPARLPRDPDMPVLSARGLVKRYVGPDGRASTAVDGVSFDLFAGETLGIVGESGSGKSTTARLALGLEDLDGGTVQLLGEDWAPLPETRRRLRRGLISVVDQDPLSSFDPRWNVERILLDALPAGEFATSAARRARVHELLEQVGLPAGVARRFPLRMSGGQRQRVAIARALAPRPTVIVLDEAVSALDVTIQAQILDLLVALRESAVVSYLFISHDLGVISHLSDRILVMKDGVVVEEGTPDEVFLRPQQPYTRELIASIPAFPYGPERHHHG</sequence>
<keyword evidence="3" id="KW-0813">Transport</keyword>
<dbReference type="PROSITE" id="PS00211">
    <property type="entry name" value="ABC_TRANSPORTER_1"/>
    <property type="match status" value="1"/>
</dbReference>
<protein>
    <submittedName>
        <fullName evidence="10">ABC transporter ATP-binding protein</fullName>
    </submittedName>
</protein>
<gene>
    <name evidence="10" type="ORF">GCM10011600_27900</name>
</gene>
<reference evidence="10" key="1">
    <citation type="journal article" date="2014" name="Int. J. Syst. Evol. Microbiol.">
        <title>Complete genome sequence of Corynebacterium casei LMG S-19264T (=DSM 44701T), isolated from a smear-ripened cheese.</title>
        <authorList>
            <consortium name="US DOE Joint Genome Institute (JGI-PGF)"/>
            <person name="Walter F."/>
            <person name="Albersmeier A."/>
            <person name="Kalinowski J."/>
            <person name="Ruckert C."/>
        </authorList>
    </citation>
    <scope>NUCLEOTIDE SEQUENCE</scope>
    <source>
        <strain evidence="10">CGMCC 1.16548</strain>
    </source>
</reference>
<dbReference type="InterPro" id="IPR003439">
    <property type="entry name" value="ABC_transporter-like_ATP-bd"/>
</dbReference>
<keyword evidence="5" id="KW-0547">Nucleotide-binding</keyword>
<dbReference type="PANTHER" id="PTHR43297:SF2">
    <property type="entry name" value="DIPEPTIDE TRANSPORT ATP-BINDING PROTEIN DPPD"/>
    <property type="match status" value="1"/>
</dbReference>
<evidence type="ECO:0000256" key="4">
    <source>
        <dbReference type="ARBA" id="ARBA00022475"/>
    </source>
</evidence>
<dbReference type="PANTHER" id="PTHR43297">
    <property type="entry name" value="OLIGOPEPTIDE TRANSPORT ATP-BINDING PROTEIN APPD"/>
    <property type="match status" value="1"/>
</dbReference>
<evidence type="ECO:0000256" key="1">
    <source>
        <dbReference type="ARBA" id="ARBA00004202"/>
    </source>
</evidence>
<comment type="similarity">
    <text evidence="2">Belongs to the ABC transporter superfamily.</text>
</comment>
<evidence type="ECO:0000256" key="6">
    <source>
        <dbReference type="ARBA" id="ARBA00022840"/>
    </source>
</evidence>
<dbReference type="GO" id="GO:0015833">
    <property type="term" value="P:peptide transport"/>
    <property type="evidence" value="ECO:0007669"/>
    <property type="project" value="InterPro"/>
</dbReference>
<accession>A0A8J3M3E6</accession>
<comment type="subcellular location">
    <subcellularLocation>
        <location evidence="1">Cell membrane</location>
        <topology evidence="1">Peripheral membrane protein</topology>
    </subcellularLocation>
</comment>
<dbReference type="GO" id="GO:0005524">
    <property type="term" value="F:ATP binding"/>
    <property type="evidence" value="ECO:0007669"/>
    <property type="project" value="UniProtKB-KW"/>
</dbReference>
<evidence type="ECO:0000256" key="5">
    <source>
        <dbReference type="ARBA" id="ARBA00022741"/>
    </source>
</evidence>
<dbReference type="GO" id="GO:0005886">
    <property type="term" value="C:plasma membrane"/>
    <property type="evidence" value="ECO:0007669"/>
    <property type="project" value="UniProtKB-SubCell"/>
</dbReference>
<dbReference type="InterPro" id="IPR017871">
    <property type="entry name" value="ABC_transporter-like_CS"/>
</dbReference>
<evidence type="ECO:0000313" key="11">
    <source>
        <dbReference type="Proteomes" id="UP000617531"/>
    </source>
</evidence>
<dbReference type="GO" id="GO:0016887">
    <property type="term" value="F:ATP hydrolysis activity"/>
    <property type="evidence" value="ECO:0007669"/>
    <property type="project" value="InterPro"/>
</dbReference>